<evidence type="ECO:0000313" key="5">
    <source>
        <dbReference type="Proteomes" id="UP000231383"/>
    </source>
</evidence>
<dbReference type="PANTHER" id="PTHR21139:SF42">
    <property type="entry name" value="TRIOSEPHOSPHATE ISOMERASE"/>
    <property type="match status" value="1"/>
</dbReference>
<gene>
    <name evidence="4" type="ORF">CO051_01945</name>
</gene>
<sequence>MRYLIANWKAQMTKNDIVQWAYEFSTLMQKNSEENKALKSALEKNSLQIIICPPFPHIMLTGKLLSDYNGIYMGAQTVSPKEPGKFTGEVTAATLHEICGYVLIGHSERRSHFNESEEDIQNQIQQCVREKIAQILCVRNGNDIVYPEAQIVAYEPSDAIGTGENADVSEVIDMKSKLKLSNDTVFLYGGSVDSDNIEGYLLTGQIDGFLVGTASLDPDKFYQMAVSMSK</sequence>
<dbReference type="InterPro" id="IPR013785">
    <property type="entry name" value="Aldolase_TIM"/>
</dbReference>
<name>A0A2M8F1M3_9BACT</name>
<dbReference type="GO" id="GO:0005829">
    <property type="term" value="C:cytosol"/>
    <property type="evidence" value="ECO:0007669"/>
    <property type="project" value="TreeGrafter"/>
</dbReference>
<dbReference type="GO" id="GO:0006094">
    <property type="term" value="P:gluconeogenesis"/>
    <property type="evidence" value="ECO:0007669"/>
    <property type="project" value="UniProtKB-UniPathway"/>
</dbReference>
<dbReference type="CDD" id="cd00311">
    <property type="entry name" value="TIM"/>
    <property type="match status" value="1"/>
</dbReference>
<dbReference type="InterPro" id="IPR000652">
    <property type="entry name" value="Triosephosphate_isomerase"/>
</dbReference>
<keyword evidence="3" id="KW-0312">Gluconeogenesis</keyword>
<dbReference type="PANTHER" id="PTHR21139">
    <property type="entry name" value="TRIOSEPHOSPHATE ISOMERASE"/>
    <property type="match status" value="1"/>
</dbReference>
<dbReference type="Proteomes" id="UP000231383">
    <property type="component" value="Unassembled WGS sequence"/>
</dbReference>
<reference evidence="5" key="1">
    <citation type="submission" date="2017-09" db="EMBL/GenBank/DDBJ databases">
        <title>Depth-based differentiation of microbial function through sediment-hosted aquifers and enrichment of novel symbionts in the deep terrestrial subsurface.</title>
        <authorList>
            <person name="Probst A.J."/>
            <person name="Ladd B."/>
            <person name="Jarett J.K."/>
            <person name="Geller-Mcgrath D.E."/>
            <person name="Sieber C.M.K."/>
            <person name="Emerson J.B."/>
            <person name="Anantharaman K."/>
            <person name="Thomas B.C."/>
            <person name="Malmstrom R."/>
            <person name="Stieglmeier M."/>
            <person name="Klingl A."/>
            <person name="Woyke T."/>
            <person name="Ryan C.M."/>
            <person name="Banfield J.F."/>
        </authorList>
    </citation>
    <scope>NUCLEOTIDE SEQUENCE [LARGE SCALE GENOMIC DNA]</scope>
</reference>
<evidence type="ECO:0000256" key="3">
    <source>
        <dbReference type="RuleBase" id="RU363013"/>
    </source>
</evidence>
<dbReference type="PROSITE" id="PS51440">
    <property type="entry name" value="TIM_2"/>
    <property type="match status" value="1"/>
</dbReference>
<keyword evidence="3" id="KW-0963">Cytoplasm</keyword>
<accession>A0A2M8F1M3</accession>
<dbReference type="SUPFAM" id="SSF51351">
    <property type="entry name" value="Triosephosphate isomerase (TIM)"/>
    <property type="match status" value="1"/>
</dbReference>
<dbReference type="EC" id="5.3.1.1" evidence="3"/>
<dbReference type="EMBL" id="PFSC01000051">
    <property type="protein sequence ID" value="PJC33185.1"/>
    <property type="molecule type" value="Genomic_DNA"/>
</dbReference>
<dbReference type="Pfam" id="PF00121">
    <property type="entry name" value="TIM"/>
    <property type="match status" value="2"/>
</dbReference>
<dbReference type="UniPathway" id="UPA00109">
    <property type="reaction ID" value="UER00189"/>
</dbReference>
<comment type="similarity">
    <text evidence="1 3">Belongs to the triosephosphate isomerase family.</text>
</comment>
<evidence type="ECO:0000313" key="4">
    <source>
        <dbReference type="EMBL" id="PJC33185.1"/>
    </source>
</evidence>
<comment type="pathway">
    <text evidence="3">Carbohydrate degradation; glycolysis; D-glyceraldehyde 3-phosphate from glycerone phosphate: step 1/1.</text>
</comment>
<organism evidence="4 5">
    <name type="scientific">Candidatus Roizmanbacteria bacterium CG_4_9_14_0_2_um_filter_39_13</name>
    <dbReference type="NCBI Taxonomy" id="1974839"/>
    <lineage>
        <taxon>Bacteria</taxon>
        <taxon>Candidatus Roizmaniibacteriota</taxon>
    </lineage>
</organism>
<dbReference type="UniPathway" id="UPA00138"/>
<dbReference type="GO" id="GO:0019563">
    <property type="term" value="P:glycerol catabolic process"/>
    <property type="evidence" value="ECO:0007669"/>
    <property type="project" value="TreeGrafter"/>
</dbReference>
<dbReference type="GO" id="GO:0006096">
    <property type="term" value="P:glycolytic process"/>
    <property type="evidence" value="ECO:0007669"/>
    <property type="project" value="UniProtKB-UniPathway"/>
</dbReference>
<evidence type="ECO:0000256" key="1">
    <source>
        <dbReference type="ARBA" id="ARBA00007422"/>
    </source>
</evidence>
<keyword evidence="2 3" id="KW-0413">Isomerase</keyword>
<comment type="subcellular location">
    <subcellularLocation>
        <location evidence="3">Cytoplasm</location>
    </subcellularLocation>
</comment>
<comment type="pathway">
    <text evidence="3">Carbohydrate biosynthesis; gluconeogenesis.</text>
</comment>
<comment type="caution">
    <text evidence="4">The sequence shown here is derived from an EMBL/GenBank/DDBJ whole genome shotgun (WGS) entry which is preliminary data.</text>
</comment>
<comment type="catalytic activity">
    <reaction evidence="3">
        <text>D-glyceraldehyde 3-phosphate = dihydroxyacetone phosphate</text>
        <dbReference type="Rhea" id="RHEA:18585"/>
        <dbReference type="ChEBI" id="CHEBI:57642"/>
        <dbReference type="ChEBI" id="CHEBI:59776"/>
        <dbReference type="EC" id="5.3.1.1"/>
    </reaction>
</comment>
<dbReference type="Gene3D" id="3.20.20.70">
    <property type="entry name" value="Aldolase class I"/>
    <property type="match status" value="2"/>
</dbReference>
<dbReference type="AlphaFoldDB" id="A0A2M8F1M3"/>
<evidence type="ECO:0000256" key="2">
    <source>
        <dbReference type="ARBA" id="ARBA00023235"/>
    </source>
</evidence>
<protein>
    <recommendedName>
        <fullName evidence="3">Triosephosphate isomerase</fullName>
        <ecNumber evidence="3">5.3.1.1</ecNumber>
    </recommendedName>
</protein>
<dbReference type="InterPro" id="IPR035990">
    <property type="entry name" value="TIM_sf"/>
</dbReference>
<comment type="subunit">
    <text evidence="3">Homodimer.</text>
</comment>
<dbReference type="GO" id="GO:0004807">
    <property type="term" value="F:triose-phosphate isomerase activity"/>
    <property type="evidence" value="ECO:0007669"/>
    <property type="project" value="UniProtKB-EC"/>
</dbReference>
<proteinExistence type="inferred from homology"/>
<dbReference type="GO" id="GO:0046166">
    <property type="term" value="P:glyceraldehyde-3-phosphate biosynthetic process"/>
    <property type="evidence" value="ECO:0007669"/>
    <property type="project" value="TreeGrafter"/>
</dbReference>
<keyword evidence="3" id="KW-0324">Glycolysis</keyword>